<dbReference type="InterPro" id="IPR001965">
    <property type="entry name" value="Znf_PHD"/>
</dbReference>
<gene>
    <name evidence="7" type="ORF">MJAP1_004243</name>
</gene>
<feature type="domain" description="UBR-type" evidence="6">
    <location>
        <begin position="48"/>
        <end position="131"/>
    </location>
</feature>
<evidence type="ECO:0000256" key="1">
    <source>
        <dbReference type="ARBA" id="ARBA00022723"/>
    </source>
</evidence>
<name>A0AAF0F7P9_9BASI</name>
<dbReference type="EMBL" id="CP119966">
    <property type="protein sequence ID" value="WFD41246.1"/>
    <property type="molecule type" value="Genomic_DNA"/>
</dbReference>
<feature type="region of interest" description="Disordered" evidence="5">
    <location>
        <begin position="260"/>
        <end position="287"/>
    </location>
</feature>
<dbReference type="InterPro" id="IPR040204">
    <property type="entry name" value="UBR7"/>
</dbReference>
<dbReference type="GeneID" id="85227894"/>
<dbReference type="GO" id="GO:0061630">
    <property type="term" value="F:ubiquitin protein ligase activity"/>
    <property type="evidence" value="ECO:0007669"/>
    <property type="project" value="UniProtKB-EC"/>
</dbReference>
<keyword evidence="8" id="KW-1185">Reference proteome</keyword>
<dbReference type="Gene3D" id="3.30.40.10">
    <property type="entry name" value="Zinc/RING finger domain, C3HC4 (zinc finger)"/>
    <property type="match status" value="1"/>
</dbReference>
<evidence type="ECO:0000313" key="7">
    <source>
        <dbReference type="EMBL" id="WFD41246.1"/>
    </source>
</evidence>
<keyword evidence="7" id="KW-0808">Transferase</keyword>
<dbReference type="SMART" id="SM00396">
    <property type="entry name" value="ZnF_UBR1"/>
    <property type="match status" value="1"/>
</dbReference>
<keyword evidence="2" id="KW-0863">Zinc-finger</keyword>
<dbReference type="Pfam" id="PF02207">
    <property type="entry name" value="zf-UBR"/>
    <property type="match status" value="1"/>
</dbReference>
<dbReference type="SUPFAM" id="SSF57903">
    <property type="entry name" value="FYVE/PHD zinc finger"/>
    <property type="match status" value="1"/>
</dbReference>
<sequence length="416" mass="45346">MQASDALPDPQAPAPELAPELGFTAQDLIDQQEQLETQASEALPFRIDKCTHSLGALRQPVYACRTCGGGGVCAACSVVCHGEHELVELFHKRNFRCDCGTPSLYRERVAKGDVTDTGYPPDAVPCALRKGEKNKGWDVPNDNAYSHNFQGHFCVCERGKTYDPETEEETMYQCLVCEEWLHESCTSFDASVLRAGDFDGMICHACLQAPDAGVLRTYAGTAGWMLPTASGPEVWDGVSVQKKGNVCLYGAADAAADAVASASPPHSPPAKKSRKDACRAPASPHPAIVSPLKRHDVFLAPSFRARLCRCSDCAPAWAAYPYVYDEEETYDPPADADDAASATSGSSTYDRAVAALGHLPRPQMLESLRAYQGLRDALYEHLRPFAERHELVSEEAVRAFFREQEAQRQSPTKASR</sequence>
<dbReference type="GO" id="GO:0008270">
    <property type="term" value="F:zinc ion binding"/>
    <property type="evidence" value="ECO:0007669"/>
    <property type="project" value="UniProtKB-KW"/>
</dbReference>
<dbReference type="SMART" id="SM00249">
    <property type="entry name" value="PHD"/>
    <property type="match status" value="1"/>
</dbReference>
<evidence type="ECO:0000256" key="2">
    <source>
        <dbReference type="ARBA" id="ARBA00022771"/>
    </source>
</evidence>
<dbReference type="PROSITE" id="PS51157">
    <property type="entry name" value="ZF_UBR"/>
    <property type="match status" value="1"/>
</dbReference>
<accession>A0AAF0F7P9</accession>
<evidence type="ECO:0000259" key="6">
    <source>
        <dbReference type="PROSITE" id="PS51157"/>
    </source>
</evidence>
<keyword evidence="7" id="KW-0012">Acyltransferase</keyword>
<dbReference type="PANTHER" id="PTHR13513:SF9">
    <property type="entry name" value="E3 UBIQUITIN-PROTEIN LIGASE UBR7-RELATED"/>
    <property type="match status" value="1"/>
</dbReference>
<dbReference type="InterPro" id="IPR011011">
    <property type="entry name" value="Znf_FYVE_PHD"/>
</dbReference>
<keyword evidence="1" id="KW-0479">Metal-binding</keyword>
<reference evidence="7" key="1">
    <citation type="submission" date="2023-03" db="EMBL/GenBank/DDBJ databases">
        <title>Mating type loci evolution in Malassezia.</title>
        <authorList>
            <person name="Coelho M.A."/>
        </authorList>
    </citation>
    <scope>NUCLEOTIDE SEQUENCE</scope>
    <source>
        <strain evidence="7">CBS 9431</strain>
    </source>
</reference>
<dbReference type="RefSeq" id="XP_060124143.1">
    <property type="nucleotide sequence ID" value="XM_060268160.1"/>
</dbReference>
<dbReference type="Proteomes" id="UP001217754">
    <property type="component" value="Chromosome 9"/>
</dbReference>
<dbReference type="InterPro" id="IPR047506">
    <property type="entry name" value="UBR7-like_UBR-box"/>
</dbReference>
<proteinExistence type="predicted"/>
<dbReference type="CDD" id="cd19677">
    <property type="entry name" value="UBR-box_UBR7"/>
    <property type="match status" value="1"/>
</dbReference>
<feature type="zinc finger region" description="UBR-type" evidence="4">
    <location>
        <begin position="48"/>
        <end position="131"/>
    </location>
</feature>
<evidence type="ECO:0000256" key="4">
    <source>
        <dbReference type="PROSITE-ProRule" id="PRU00508"/>
    </source>
</evidence>
<organism evidence="7 8">
    <name type="scientific">Malassezia japonica</name>
    <dbReference type="NCBI Taxonomy" id="223818"/>
    <lineage>
        <taxon>Eukaryota</taxon>
        <taxon>Fungi</taxon>
        <taxon>Dikarya</taxon>
        <taxon>Basidiomycota</taxon>
        <taxon>Ustilaginomycotina</taxon>
        <taxon>Malasseziomycetes</taxon>
        <taxon>Malasseziales</taxon>
        <taxon>Malasseziaceae</taxon>
        <taxon>Malassezia</taxon>
    </lineage>
</organism>
<keyword evidence="3" id="KW-0862">Zinc</keyword>
<evidence type="ECO:0000256" key="3">
    <source>
        <dbReference type="ARBA" id="ARBA00022833"/>
    </source>
</evidence>
<evidence type="ECO:0000313" key="8">
    <source>
        <dbReference type="Proteomes" id="UP001217754"/>
    </source>
</evidence>
<dbReference type="InterPro" id="IPR003126">
    <property type="entry name" value="Znf_UBR"/>
</dbReference>
<dbReference type="PANTHER" id="PTHR13513">
    <property type="entry name" value="E3 UBIQUITIN-PROTEIN LIGASE UBR7"/>
    <property type="match status" value="1"/>
</dbReference>
<dbReference type="InterPro" id="IPR013083">
    <property type="entry name" value="Znf_RING/FYVE/PHD"/>
</dbReference>
<dbReference type="GO" id="GO:0005737">
    <property type="term" value="C:cytoplasm"/>
    <property type="evidence" value="ECO:0007669"/>
    <property type="project" value="TreeGrafter"/>
</dbReference>
<protein>
    <submittedName>
        <fullName evidence="7">RING-type E3 ubiquitin transferase</fullName>
        <ecNumber evidence="7">2.3.2.27</ecNumber>
    </submittedName>
</protein>
<dbReference type="AlphaFoldDB" id="A0AAF0F7P9"/>
<evidence type="ECO:0000256" key="5">
    <source>
        <dbReference type="SAM" id="MobiDB-lite"/>
    </source>
</evidence>
<dbReference type="EC" id="2.3.2.27" evidence="7"/>